<keyword evidence="2" id="KW-1277">Toxin-antitoxin system</keyword>
<comment type="similarity">
    <text evidence="1">Belongs to the RelB/DinJ antitoxin family.</text>
</comment>
<dbReference type="Proteomes" id="UP000824140">
    <property type="component" value="Unassembled WGS sequence"/>
</dbReference>
<dbReference type="PANTHER" id="PTHR38781:SF1">
    <property type="entry name" value="ANTITOXIN DINJ-RELATED"/>
    <property type="match status" value="1"/>
</dbReference>
<dbReference type="PANTHER" id="PTHR38781">
    <property type="entry name" value="ANTITOXIN DINJ-RELATED"/>
    <property type="match status" value="1"/>
</dbReference>
<dbReference type="Pfam" id="PF04221">
    <property type="entry name" value="RelB"/>
    <property type="match status" value="1"/>
</dbReference>
<reference evidence="3" key="2">
    <citation type="journal article" date="2021" name="PeerJ">
        <title>Extensive microbial diversity within the chicken gut microbiome revealed by metagenomics and culture.</title>
        <authorList>
            <person name="Gilroy R."/>
            <person name="Ravi A."/>
            <person name="Getino M."/>
            <person name="Pursley I."/>
            <person name="Horton D.L."/>
            <person name="Alikhan N.F."/>
            <person name="Baker D."/>
            <person name="Gharbi K."/>
            <person name="Hall N."/>
            <person name="Watson M."/>
            <person name="Adriaenssens E.M."/>
            <person name="Foster-Nyarko E."/>
            <person name="Jarju S."/>
            <person name="Secka A."/>
            <person name="Antonio M."/>
            <person name="Oren A."/>
            <person name="Chaudhuri R.R."/>
            <person name="La Ragione R."/>
            <person name="Hildebrand F."/>
            <person name="Pallen M.J."/>
        </authorList>
    </citation>
    <scope>NUCLEOTIDE SEQUENCE</scope>
    <source>
        <strain evidence="3">13766</strain>
    </source>
</reference>
<sequence>MAETTMVNFRMETELKRNMENVCREMGISMTTAFHIFAVKVVREKRIPFEVNADPFYSASNMSHLAQVIREIDSGEAKLSEHELIEV</sequence>
<dbReference type="Gene3D" id="1.10.1220.10">
    <property type="entry name" value="Met repressor-like"/>
    <property type="match status" value="1"/>
</dbReference>
<dbReference type="InterPro" id="IPR007337">
    <property type="entry name" value="RelB/DinJ"/>
</dbReference>
<dbReference type="AlphaFoldDB" id="A0A9D1K4L4"/>
<dbReference type="GO" id="GO:0006355">
    <property type="term" value="P:regulation of DNA-templated transcription"/>
    <property type="evidence" value="ECO:0007669"/>
    <property type="project" value="InterPro"/>
</dbReference>
<evidence type="ECO:0000256" key="2">
    <source>
        <dbReference type="ARBA" id="ARBA00022649"/>
    </source>
</evidence>
<evidence type="ECO:0000256" key="1">
    <source>
        <dbReference type="ARBA" id="ARBA00010562"/>
    </source>
</evidence>
<dbReference type="GO" id="GO:0006351">
    <property type="term" value="P:DNA-templated transcription"/>
    <property type="evidence" value="ECO:0007669"/>
    <property type="project" value="TreeGrafter"/>
</dbReference>
<proteinExistence type="inferred from homology"/>
<comment type="caution">
    <text evidence="3">The sequence shown here is derived from an EMBL/GenBank/DDBJ whole genome shotgun (WGS) entry which is preliminary data.</text>
</comment>
<gene>
    <name evidence="3" type="ORF">IAA84_00055</name>
</gene>
<dbReference type="NCBIfam" id="TIGR02384">
    <property type="entry name" value="RelB_DinJ"/>
    <property type="match status" value="1"/>
</dbReference>
<dbReference type="EMBL" id="DVJN01000002">
    <property type="protein sequence ID" value="HIS91391.1"/>
    <property type="molecule type" value="Genomic_DNA"/>
</dbReference>
<reference evidence="3" key="1">
    <citation type="submission" date="2020-10" db="EMBL/GenBank/DDBJ databases">
        <authorList>
            <person name="Gilroy R."/>
        </authorList>
    </citation>
    <scope>NUCLEOTIDE SEQUENCE</scope>
    <source>
        <strain evidence="3">13766</strain>
    </source>
</reference>
<dbReference type="InterPro" id="IPR013321">
    <property type="entry name" value="Arc_rbn_hlx_hlx"/>
</dbReference>
<name>A0A9D1K4L4_9FIRM</name>
<evidence type="ECO:0000313" key="3">
    <source>
        <dbReference type="EMBL" id="HIS91391.1"/>
    </source>
</evidence>
<protein>
    <submittedName>
        <fullName evidence="3">Type II toxin-antitoxin system RelB/DinJ family antitoxin</fullName>
    </submittedName>
</protein>
<organism evidence="3 4">
    <name type="scientific">Candidatus Alectryocaccomicrobium excrementavium</name>
    <dbReference type="NCBI Taxonomy" id="2840668"/>
    <lineage>
        <taxon>Bacteria</taxon>
        <taxon>Bacillati</taxon>
        <taxon>Bacillota</taxon>
        <taxon>Clostridia</taxon>
        <taxon>Candidatus Alectryocaccomicrobium</taxon>
    </lineage>
</organism>
<accession>A0A9D1K4L4</accession>
<evidence type="ECO:0000313" key="4">
    <source>
        <dbReference type="Proteomes" id="UP000824140"/>
    </source>
</evidence>